<reference evidence="2 3" key="1">
    <citation type="submission" date="2015-04" db="EMBL/GenBank/DDBJ databases">
        <authorList>
            <person name="Syromyatnikov M.Y."/>
            <person name="Popov V.N."/>
        </authorList>
    </citation>
    <scope>NUCLEOTIDE SEQUENCE [LARGE SCALE GENOMIC DNA]</scope>
</reference>
<proteinExistence type="predicted"/>
<accession>A0A1J1J656</accession>
<sequence>MASIEAINYDLFKEHNQKETYVRLNPSGYTLTLLLIKNFSASKNLSHQKIILKALLKPALCLNYPYVEKLFKTYGSQTSTLGAELLRIYMWVHNDQFINKFGVVYPNTMQFGNSFEVASLAYSMHTKFFQVAIENFIAYGEISVGNSNTKSYNTILMSNLENLHENVRPLLLNLFNQMMKFFFPYEIEIDSESKSEICKIFNPTKPRNNEIIDDILKLPWTNRNKYSLLSIIIATNIEILLSNKNFVKDNFLKGIFVALTFHHLLASSANLVKALHKHEFFQDDFIKILSGFLWKGEDKEIGNIVKYWFSGFDQQFVNKFYDEISKDGKFLNIPTTSLKFHRLLVLRNAFRGFMKNPELDKSISEFAFVIEEMPIKIEIFSILIDRIYTEKNESQQKENVFILLKFIRTNMTTKDSNFVDHHIMRKLPEFFNFLANKKIRELEFQRKAFGIIKQDIFSHGINLNFYESTMFSLKLLEVILKQYFSTSQSGLSKNTNYKENSKFGIYLKQNEIWDLLSKEIIDKLFDLVYLSDESDISNTAQNILVEYFIKSSSDDCFSVFQEIFHSKKELYGMEIGDFECKRKLYVLDIEEEFRLGNVGIDNLRTSPSKILKQWKDFKSDSNPVLSMKTGNHLYNFIDEINYTFSRLESTEELTNKLMTTLDCIQEITKKFLDLINDTDETTTFESLDQRLDDLIRKSSTESLDLKPKLLLFIWYTLRSCSEISFTFTKLVADSEFNNLLKSRVIDICIDINIQILTKCCHKGAIESASEAIGKITKIVSQKFLNFCNRNNPEAVVYQKTLIKLKHKIYCGERVTNEDIRCNRGHILMAQAIIKNHPAFVKFVIESLIALVEIQNASDELKFPSPLKVGFSDLCQEETLNNTTYIVLLLEMFSNFEFRNTYKLCPEMGSLREKFEELMSHREEKVRFLAGKCYALWQEVDLKMLQQIKDWLLFIFNADGNKVHSTVNCIKIMIERYESCVKFIDDSFDIATFKESCREIIQNAFDSAFPFVGATNFFIRYHILDFLMFLGFTFSDVVVQSLMTESNLKNHFGYQIWKEKIQEIQMKSENYQKE</sequence>
<protein>
    <submittedName>
        <fullName evidence="2">CLUMA_CG019965, isoform A</fullName>
    </submittedName>
</protein>
<dbReference type="AlphaFoldDB" id="A0A1J1J656"/>
<gene>
    <name evidence="2" type="ORF">CLUMA_CG019965</name>
</gene>
<dbReference type="InterPro" id="IPR019442">
    <property type="entry name" value="THADA/TRM732_DUF2428"/>
</dbReference>
<dbReference type="Proteomes" id="UP000183832">
    <property type="component" value="Unassembled WGS sequence"/>
</dbReference>
<organism evidence="2 3">
    <name type="scientific">Clunio marinus</name>
    <dbReference type="NCBI Taxonomy" id="568069"/>
    <lineage>
        <taxon>Eukaryota</taxon>
        <taxon>Metazoa</taxon>
        <taxon>Ecdysozoa</taxon>
        <taxon>Arthropoda</taxon>
        <taxon>Hexapoda</taxon>
        <taxon>Insecta</taxon>
        <taxon>Pterygota</taxon>
        <taxon>Neoptera</taxon>
        <taxon>Endopterygota</taxon>
        <taxon>Diptera</taxon>
        <taxon>Nematocera</taxon>
        <taxon>Chironomoidea</taxon>
        <taxon>Chironomidae</taxon>
        <taxon>Clunio</taxon>
    </lineage>
</organism>
<evidence type="ECO:0000313" key="2">
    <source>
        <dbReference type="EMBL" id="CRL06958.1"/>
    </source>
</evidence>
<dbReference type="Pfam" id="PF10350">
    <property type="entry name" value="DUF2428"/>
    <property type="match status" value="1"/>
</dbReference>
<dbReference type="STRING" id="568069.A0A1J1J656"/>
<evidence type="ECO:0000313" key="3">
    <source>
        <dbReference type="Proteomes" id="UP000183832"/>
    </source>
</evidence>
<evidence type="ECO:0000259" key="1">
    <source>
        <dbReference type="Pfam" id="PF10350"/>
    </source>
</evidence>
<keyword evidence="3" id="KW-1185">Reference proteome</keyword>
<name>A0A1J1J656_9DIPT</name>
<feature type="domain" description="DUF2428" evidence="1">
    <location>
        <begin position="655"/>
        <end position="852"/>
    </location>
</feature>
<dbReference type="EMBL" id="CVRI01000068">
    <property type="protein sequence ID" value="CRL06958.1"/>
    <property type="molecule type" value="Genomic_DNA"/>
</dbReference>
<dbReference type="OrthoDB" id="6614653at2759"/>